<keyword evidence="2" id="KW-0560">Oxidoreductase</keyword>
<sequence>MQNLEDTKLAIIGLGYVGLPLAVEFGKRYDTVGFDINRARIEELRGGRDSTLEVNSEELAEAGRLRFSSELADLADRNVYIVTVPTPIDSAKRPDLTPLVRASEALSKVLKRGDTVVYESTVYPGCTEEVCVPILEKGSGLVFNRDFFAGYSPERINPGDKQHRVTSILKVTSGSTPEAADFVDRLYSSIITAGTHKASSLKVAEAAKVIENTQRDLNIALVNDLSILFNKLGIDTLEVLQAAGTKWNFLPFRPGLVGGHCIGVDPYYLTHKAQEVGHHPDVILAGRRTNDGMGVYVANEVIRLMVCKGINPVRARVLVLGLAFKENCPDLRNTRVVDIVHALHAYKAQVDVHDPWINADEAEHEYALSPVATPVPGDYDAVIVAVGHRQFIELGVDGIRGYGKPDSVVYDVKYVLPRDAVDGRL</sequence>
<dbReference type="SUPFAM" id="SSF51735">
    <property type="entry name" value="NAD(P)-binding Rossmann-fold domains"/>
    <property type="match status" value="1"/>
</dbReference>
<evidence type="ECO:0000256" key="2">
    <source>
        <dbReference type="ARBA" id="ARBA00023002"/>
    </source>
</evidence>
<dbReference type="Pfam" id="PF03721">
    <property type="entry name" value="UDPG_MGDP_dh_N"/>
    <property type="match status" value="1"/>
</dbReference>
<dbReference type="Proteomes" id="UP000248926">
    <property type="component" value="Unassembled WGS sequence"/>
</dbReference>
<dbReference type="InterPro" id="IPR017476">
    <property type="entry name" value="UDP-Glc/GDP-Man"/>
</dbReference>
<dbReference type="InterPro" id="IPR036291">
    <property type="entry name" value="NAD(P)-bd_dom_sf"/>
</dbReference>
<dbReference type="PANTHER" id="PTHR43491">
    <property type="entry name" value="UDP-N-ACETYL-D-MANNOSAMINE DEHYDROGENASE"/>
    <property type="match status" value="1"/>
</dbReference>
<dbReference type="InterPro" id="IPR008927">
    <property type="entry name" value="6-PGluconate_DH-like_C_sf"/>
</dbReference>
<dbReference type="SUPFAM" id="SSF48179">
    <property type="entry name" value="6-phosphogluconate dehydrogenase C-terminal domain-like"/>
    <property type="match status" value="1"/>
</dbReference>
<dbReference type="NCBIfam" id="TIGR03026">
    <property type="entry name" value="NDP-sugDHase"/>
    <property type="match status" value="1"/>
</dbReference>
<evidence type="ECO:0000256" key="1">
    <source>
        <dbReference type="ARBA" id="ARBA00006601"/>
    </source>
</evidence>
<evidence type="ECO:0000256" key="3">
    <source>
        <dbReference type="ARBA" id="ARBA00023027"/>
    </source>
</evidence>
<dbReference type="Pfam" id="PF00984">
    <property type="entry name" value="UDPG_MGDP_dh"/>
    <property type="match status" value="1"/>
</dbReference>
<organism evidence="6 7">
    <name type="scientific">Dyella jiangningensis</name>
    <dbReference type="NCBI Taxonomy" id="1379159"/>
    <lineage>
        <taxon>Bacteria</taxon>
        <taxon>Pseudomonadati</taxon>
        <taxon>Pseudomonadota</taxon>
        <taxon>Gammaproteobacteria</taxon>
        <taxon>Lysobacterales</taxon>
        <taxon>Rhodanobacteraceae</taxon>
        <taxon>Dyella</taxon>
    </lineage>
</organism>
<dbReference type="GO" id="GO:0000271">
    <property type="term" value="P:polysaccharide biosynthetic process"/>
    <property type="evidence" value="ECO:0007669"/>
    <property type="project" value="InterPro"/>
</dbReference>
<dbReference type="Pfam" id="PF03720">
    <property type="entry name" value="UDPG_MGDP_dh_C"/>
    <property type="match status" value="1"/>
</dbReference>
<dbReference type="RefSeq" id="WP_111982370.1">
    <property type="nucleotide sequence ID" value="NZ_NFZS01000001.1"/>
</dbReference>
<dbReference type="GO" id="GO:0016616">
    <property type="term" value="F:oxidoreductase activity, acting on the CH-OH group of donors, NAD or NADP as acceptor"/>
    <property type="evidence" value="ECO:0007669"/>
    <property type="project" value="InterPro"/>
</dbReference>
<dbReference type="InterPro" id="IPR036220">
    <property type="entry name" value="UDP-Glc/GDP-Man_DH_C_sf"/>
</dbReference>
<reference evidence="6 7" key="1">
    <citation type="journal article" date="2018" name="Genet. Mol. Biol.">
        <title>The genome sequence of Dyella jiangningensis FCAV SCS01 from a lignocellulose-decomposing microbial consortium metagenome reveals potential for biotechnological applications.</title>
        <authorList>
            <person name="Desiderato J.G."/>
            <person name="Alvarenga D.O."/>
            <person name="Constancio M.T.L."/>
            <person name="Alves L.M.C."/>
            <person name="Varani A.M."/>
        </authorList>
    </citation>
    <scope>NUCLEOTIDE SEQUENCE [LARGE SCALE GENOMIC DNA]</scope>
    <source>
        <strain evidence="6 7">FCAV SCS01</strain>
    </source>
</reference>
<accession>A0A328P9J7</accession>
<dbReference type="NCBIfam" id="NF011729">
    <property type="entry name" value="PRK15182.1"/>
    <property type="match status" value="1"/>
</dbReference>
<evidence type="ECO:0000259" key="5">
    <source>
        <dbReference type="SMART" id="SM00984"/>
    </source>
</evidence>
<comment type="caution">
    <text evidence="6">The sequence shown here is derived from an EMBL/GenBank/DDBJ whole genome shotgun (WGS) entry which is preliminary data.</text>
</comment>
<dbReference type="InterPro" id="IPR028359">
    <property type="entry name" value="UDP_ManNAc/GlcNAc_DH"/>
</dbReference>
<evidence type="ECO:0000313" key="7">
    <source>
        <dbReference type="Proteomes" id="UP000248926"/>
    </source>
</evidence>
<dbReference type="InterPro" id="IPR001732">
    <property type="entry name" value="UDP-Glc/GDP-Man_DH_N"/>
</dbReference>
<gene>
    <name evidence="6" type="ORF">CA260_08935</name>
</gene>
<dbReference type="Gene3D" id="3.40.50.720">
    <property type="entry name" value="NAD(P)-binding Rossmann-like Domain"/>
    <property type="match status" value="2"/>
</dbReference>
<evidence type="ECO:0000313" key="6">
    <source>
        <dbReference type="EMBL" id="RAO77943.1"/>
    </source>
</evidence>
<dbReference type="InterPro" id="IPR014026">
    <property type="entry name" value="UDP-Glc/GDP-Man_DH_dimer"/>
</dbReference>
<dbReference type="EMBL" id="NFZS01000001">
    <property type="protein sequence ID" value="RAO77943.1"/>
    <property type="molecule type" value="Genomic_DNA"/>
</dbReference>
<evidence type="ECO:0000256" key="4">
    <source>
        <dbReference type="PIRNR" id="PIRNR000124"/>
    </source>
</evidence>
<dbReference type="OrthoDB" id="9803238at2"/>
<dbReference type="PIRSF" id="PIRSF500136">
    <property type="entry name" value="UDP_ManNAc_DH"/>
    <property type="match status" value="1"/>
</dbReference>
<proteinExistence type="inferred from homology"/>
<feature type="domain" description="UDP-glucose/GDP-mannose dehydrogenase C-terminal" evidence="5">
    <location>
        <begin position="318"/>
        <end position="418"/>
    </location>
</feature>
<protein>
    <submittedName>
        <fullName evidence="6">Vi polysaccharide biosynthesis protein VipA/TviB</fullName>
    </submittedName>
</protein>
<keyword evidence="7" id="KW-1185">Reference proteome</keyword>
<dbReference type="AlphaFoldDB" id="A0A328P9J7"/>
<dbReference type="GO" id="GO:0016628">
    <property type="term" value="F:oxidoreductase activity, acting on the CH-CH group of donors, NAD or NADP as acceptor"/>
    <property type="evidence" value="ECO:0007669"/>
    <property type="project" value="InterPro"/>
</dbReference>
<dbReference type="SUPFAM" id="SSF52413">
    <property type="entry name" value="UDP-glucose/GDP-mannose dehydrogenase C-terminal domain"/>
    <property type="match status" value="1"/>
</dbReference>
<dbReference type="InterPro" id="IPR014027">
    <property type="entry name" value="UDP-Glc/GDP-Man_DH_C"/>
</dbReference>
<name>A0A328P9J7_9GAMM</name>
<dbReference type="PANTHER" id="PTHR43491:SF2">
    <property type="entry name" value="UDP-N-ACETYL-D-MANNOSAMINE DEHYDROGENASE"/>
    <property type="match status" value="1"/>
</dbReference>
<keyword evidence="3" id="KW-0520">NAD</keyword>
<dbReference type="SMART" id="SM00984">
    <property type="entry name" value="UDPG_MGDP_dh_C"/>
    <property type="match status" value="1"/>
</dbReference>
<dbReference type="GO" id="GO:0051287">
    <property type="term" value="F:NAD binding"/>
    <property type="evidence" value="ECO:0007669"/>
    <property type="project" value="InterPro"/>
</dbReference>
<comment type="similarity">
    <text evidence="1 4">Belongs to the UDP-glucose/GDP-mannose dehydrogenase family.</text>
</comment>
<dbReference type="PIRSF" id="PIRSF000124">
    <property type="entry name" value="UDPglc_GDPman_dh"/>
    <property type="match status" value="1"/>
</dbReference>